<reference evidence="3 4" key="1">
    <citation type="submission" date="2021-01" db="EMBL/GenBank/DDBJ databases">
        <title>Whole genome shotgun sequence of Catellatospora chokoriensis NBRC 107358.</title>
        <authorList>
            <person name="Komaki H."/>
            <person name="Tamura T."/>
        </authorList>
    </citation>
    <scope>NUCLEOTIDE SEQUENCE [LARGE SCALE GENOMIC DNA]</scope>
    <source>
        <strain evidence="3 4">NBRC 107358</strain>
    </source>
</reference>
<gene>
    <name evidence="3" type="ORF">Cch02nite_38420</name>
</gene>
<feature type="domain" description="eCIS core" evidence="2">
    <location>
        <begin position="90"/>
        <end position="167"/>
    </location>
</feature>
<evidence type="ECO:0000256" key="1">
    <source>
        <dbReference type="SAM" id="MobiDB-lite"/>
    </source>
</evidence>
<keyword evidence="4" id="KW-1185">Reference proteome</keyword>
<protein>
    <recommendedName>
        <fullName evidence="2">eCIS core domain-containing protein</fullName>
    </recommendedName>
</protein>
<accession>A0A8J3K0E3</accession>
<evidence type="ECO:0000313" key="3">
    <source>
        <dbReference type="EMBL" id="GIF90398.1"/>
    </source>
</evidence>
<dbReference type="EMBL" id="BONG01000022">
    <property type="protein sequence ID" value="GIF90398.1"/>
    <property type="molecule type" value="Genomic_DNA"/>
</dbReference>
<proteinExistence type="predicted"/>
<dbReference type="RefSeq" id="WP_203736301.1">
    <property type="nucleotide sequence ID" value="NZ_BAAALB010000028.1"/>
</dbReference>
<dbReference type="InterPro" id="IPR032722">
    <property type="entry name" value="Deaminase_XOO_2897"/>
</dbReference>
<feature type="region of interest" description="Disordered" evidence="1">
    <location>
        <begin position="50"/>
        <end position="79"/>
    </location>
</feature>
<feature type="region of interest" description="Disordered" evidence="1">
    <location>
        <begin position="394"/>
        <end position="443"/>
    </location>
</feature>
<evidence type="ECO:0000259" key="2">
    <source>
        <dbReference type="Pfam" id="PF13699"/>
    </source>
</evidence>
<dbReference type="InterPro" id="IPR025295">
    <property type="entry name" value="eCIS_core_dom"/>
</dbReference>
<dbReference type="Pfam" id="PF13699">
    <property type="entry name" value="eCIS_core"/>
    <property type="match status" value="1"/>
</dbReference>
<dbReference type="Pfam" id="PF14440">
    <property type="entry name" value="XOO_2897-deam"/>
    <property type="match status" value="1"/>
</dbReference>
<name>A0A8J3K0E3_9ACTN</name>
<dbReference type="AlphaFoldDB" id="A0A8J3K0E3"/>
<dbReference type="Proteomes" id="UP000619293">
    <property type="component" value="Unassembled WGS sequence"/>
</dbReference>
<feature type="compositionally biased region" description="Gly residues" evidence="1">
    <location>
        <begin position="431"/>
        <end position="443"/>
    </location>
</feature>
<evidence type="ECO:0000313" key="4">
    <source>
        <dbReference type="Proteomes" id="UP000619293"/>
    </source>
</evidence>
<feature type="compositionally biased region" description="Low complexity" evidence="1">
    <location>
        <begin position="402"/>
        <end position="411"/>
    </location>
</feature>
<comment type="caution">
    <text evidence="3">The sequence shown here is derived from an EMBL/GenBank/DDBJ whole genome shotgun (WGS) entry which is preliminary data.</text>
</comment>
<organism evidence="3 4">
    <name type="scientific">Catellatospora chokoriensis</name>
    <dbReference type="NCBI Taxonomy" id="310353"/>
    <lineage>
        <taxon>Bacteria</taxon>
        <taxon>Bacillati</taxon>
        <taxon>Actinomycetota</taxon>
        <taxon>Actinomycetes</taxon>
        <taxon>Micromonosporales</taxon>
        <taxon>Micromonosporaceae</taxon>
        <taxon>Catellatospora</taxon>
    </lineage>
</organism>
<sequence length="589" mass="62511">MDSPFAYDFSRVRIQDGTAASERSAGRAFEVSQPDDHAERAAEAAAEAVTAATTAAVRPDRLQRTPMRPGSTAAGAPAGVSAGLASHGAPLDAIIRDEMESKFGFDFGQVRVHTDSTAARSAAAVSARAYTVGRDVVFGADQYAPQTASGQRLLAHELAHTVQQADGPPRLNRDVDPAALEQCVAELGGSPSYRDGGIAQPEELERYRKECQRRLAPVAPAISAIDNLLQAWEYAKPQLKPEVVKEVENLFTRQSIAAMAAFAALYAGAQFTPVGWIADAFALTLLTLTVIVVGAAAWDILKELSTFLSVVNATTDDERREAGNALARALAKGGVAIFVALVAHTYKGVARPGPPTQTAVVEVVAVNGARIRTAVTVGEAVEASRAQKIASYAMTVPPPGGHEPSSPQQSSSGGGSGGKEPAGREPASPEGGPGRVPGGFSLGRVGYGEGPMSRLAQRLRLAQGLRRGGNVAVFEFDNLPQGFQKMLTNLGGRNVSIEGNRVAFQNVAGAAHSEQLAHQLITQGRKAGYTLTVRRIYTEYNPCSQSCLPLVRRQYPSAEVSYSFLWELWGRETPDRNAAVERLFESNQR</sequence>